<dbReference type="EMBL" id="BIFT01000001">
    <property type="protein sequence ID" value="GCE28691.1"/>
    <property type="molecule type" value="Genomic_DNA"/>
</dbReference>
<protein>
    <recommendedName>
        <fullName evidence="2">NAD-dependent epimerase/dehydratase domain-containing protein</fullName>
    </recommendedName>
</protein>
<dbReference type="PANTHER" id="PTHR43000">
    <property type="entry name" value="DTDP-D-GLUCOSE 4,6-DEHYDRATASE-RELATED"/>
    <property type="match status" value="1"/>
</dbReference>
<dbReference type="InterPro" id="IPR036291">
    <property type="entry name" value="NAD(P)-bd_dom_sf"/>
</dbReference>
<evidence type="ECO:0000259" key="2">
    <source>
        <dbReference type="Pfam" id="PF01370"/>
    </source>
</evidence>
<reference evidence="4" key="1">
    <citation type="submission" date="2018-12" db="EMBL/GenBank/DDBJ databases">
        <title>Tengunoibacter tsumagoiensis gen. nov., sp. nov., Dictyobacter kobayashii sp. nov., D. alpinus sp. nov., and D. joshuensis sp. nov. and description of Dictyobacteraceae fam. nov. within the order Ktedonobacterales isolated from Tengu-no-mugimeshi.</title>
        <authorList>
            <person name="Wang C.M."/>
            <person name="Zheng Y."/>
            <person name="Sakai Y."/>
            <person name="Toyoda A."/>
            <person name="Minakuchi Y."/>
            <person name="Abe K."/>
            <person name="Yokota A."/>
            <person name="Yabe S."/>
        </authorList>
    </citation>
    <scope>NUCLEOTIDE SEQUENCE [LARGE SCALE GENOMIC DNA]</scope>
    <source>
        <strain evidence="4">Uno16</strain>
    </source>
</reference>
<organism evidence="3 4">
    <name type="scientific">Dictyobacter alpinus</name>
    <dbReference type="NCBI Taxonomy" id="2014873"/>
    <lineage>
        <taxon>Bacteria</taxon>
        <taxon>Bacillati</taxon>
        <taxon>Chloroflexota</taxon>
        <taxon>Ktedonobacteria</taxon>
        <taxon>Ktedonobacterales</taxon>
        <taxon>Dictyobacteraceae</taxon>
        <taxon>Dictyobacter</taxon>
    </lineage>
</organism>
<dbReference type="InterPro" id="IPR001509">
    <property type="entry name" value="Epimerase_deHydtase"/>
</dbReference>
<sequence length="299" mass="33352">MKVLITGALGMIGRSLTEYLGQAGHELRLMDIGDPASVPISSPWIYPPVRKALKLDWPFLRGDIANPEIVAEAVRDVDAIVHLGGIPHGNPAEGVNIFRTNALGTFILFDEARKAGVRRVIAASSVNAFGTFYWRLNEKPALYARLPLDESVEPVPDDPYSLSKLVNEETCAAFHRSYGITTAALRFTGVWTDEVYQRVREDHSPTLHWDKDLFSWVHICDVVEGITLALEASDLPGYGAYTICASDTSRLEPTMELLERFRPDLLSVLTRPLQGRESLLSNKKAHQTFGYTPRYRLTD</sequence>
<evidence type="ECO:0000256" key="1">
    <source>
        <dbReference type="ARBA" id="ARBA00007637"/>
    </source>
</evidence>
<accession>A0A402BB84</accession>
<dbReference type="Proteomes" id="UP000287171">
    <property type="component" value="Unassembled WGS sequence"/>
</dbReference>
<dbReference type="RefSeq" id="WP_126628876.1">
    <property type="nucleotide sequence ID" value="NZ_BIFT01000001.1"/>
</dbReference>
<feature type="domain" description="NAD-dependent epimerase/dehydratase" evidence="2">
    <location>
        <begin position="3"/>
        <end position="243"/>
    </location>
</feature>
<dbReference type="AlphaFoldDB" id="A0A402BB84"/>
<name>A0A402BB84_9CHLR</name>
<keyword evidence="4" id="KW-1185">Reference proteome</keyword>
<evidence type="ECO:0000313" key="3">
    <source>
        <dbReference type="EMBL" id="GCE28691.1"/>
    </source>
</evidence>
<comment type="similarity">
    <text evidence="1">Belongs to the NAD(P)-dependent epimerase/dehydratase family.</text>
</comment>
<comment type="caution">
    <text evidence="3">The sequence shown here is derived from an EMBL/GenBank/DDBJ whole genome shotgun (WGS) entry which is preliminary data.</text>
</comment>
<evidence type="ECO:0000313" key="4">
    <source>
        <dbReference type="Proteomes" id="UP000287171"/>
    </source>
</evidence>
<dbReference type="SUPFAM" id="SSF51735">
    <property type="entry name" value="NAD(P)-binding Rossmann-fold domains"/>
    <property type="match status" value="1"/>
</dbReference>
<dbReference type="Gene3D" id="3.40.50.720">
    <property type="entry name" value="NAD(P)-binding Rossmann-like Domain"/>
    <property type="match status" value="1"/>
</dbReference>
<dbReference type="Pfam" id="PF01370">
    <property type="entry name" value="Epimerase"/>
    <property type="match status" value="1"/>
</dbReference>
<dbReference type="OrthoDB" id="9811743at2"/>
<proteinExistence type="inferred from homology"/>
<gene>
    <name evidence="3" type="ORF">KDA_41750</name>
</gene>